<dbReference type="EMBL" id="JAVRFD010000003">
    <property type="protein sequence ID" value="MDT0542817.1"/>
    <property type="molecule type" value="Genomic_DNA"/>
</dbReference>
<dbReference type="InterPro" id="IPR013783">
    <property type="entry name" value="Ig-like_fold"/>
</dbReference>
<keyword evidence="3" id="KW-0732">Signal</keyword>
<evidence type="ECO:0000256" key="2">
    <source>
        <dbReference type="ARBA" id="ARBA00023326"/>
    </source>
</evidence>
<keyword evidence="6" id="KW-1185">Reference proteome</keyword>
<comment type="caution">
    <text evidence="5">The sequence shown here is derived from an EMBL/GenBank/DDBJ whole genome shotgun (WGS) entry which is preliminary data.</text>
</comment>
<feature type="domain" description="Fibronectin type-III" evidence="4">
    <location>
        <begin position="913"/>
        <end position="1003"/>
    </location>
</feature>
<dbReference type="Gene3D" id="2.60.120.260">
    <property type="entry name" value="Galactose-binding domain-like"/>
    <property type="match status" value="1"/>
</dbReference>
<evidence type="ECO:0000313" key="6">
    <source>
        <dbReference type="Proteomes" id="UP001180754"/>
    </source>
</evidence>
<dbReference type="SUPFAM" id="SSF49265">
    <property type="entry name" value="Fibronectin type III"/>
    <property type="match status" value="1"/>
</dbReference>
<accession>A0ABU2XAF9</accession>
<dbReference type="InterPro" id="IPR003961">
    <property type="entry name" value="FN3_dom"/>
</dbReference>
<dbReference type="PROSITE" id="PS50853">
    <property type="entry name" value="FN3"/>
    <property type="match status" value="1"/>
</dbReference>
<keyword evidence="2" id="KW-0119">Carbohydrate metabolism</keyword>
<protein>
    <submittedName>
        <fullName evidence="5">Fibronectin type III domain-containing protein</fullName>
    </submittedName>
</protein>
<reference evidence="5" key="1">
    <citation type="submission" date="2024-05" db="EMBL/GenBank/DDBJ databases">
        <title>30 novel species of actinomycetes from the DSMZ collection.</title>
        <authorList>
            <person name="Nouioui I."/>
        </authorList>
    </citation>
    <scope>NUCLEOTIDE SEQUENCE</scope>
    <source>
        <strain evidence="5">DSM 41529</strain>
    </source>
</reference>
<keyword evidence="1" id="KW-0378">Hydrolase</keyword>
<feature type="signal peptide" evidence="3">
    <location>
        <begin position="1"/>
        <end position="34"/>
    </location>
</feature>
<proteinExistence type="predicted"/>
<dbReference type="PROSITE" id="PS51318">
    <property type="entry name" value="TAT"/>
    <property type="match status" value="1"/>
</dbReference>
<dbReference type="InterPro" id="IPR006311">
    <property type="entry name" value="TAT_signal"/>
</dbReference>
<evidence type="ECO:0000313" key="5">
    <source>
        <dbReference type="EMBL" id="MDT0542817.1"/>
    </source>
</evidence>
<dbReference type="Gene3D" id="2.60.40.10">
    <property type="entry name" value="Immunoglobulins"/>
    <property type="match status" value="1"/>
</dbReference>
<gene>
    <name evidence="5" type="ORF">RND15_08805</name>
</gene>
<keyword evidence="1" id="KW-0326">Glycosidase</keyword>
<feature type="chain" id="PRO_5045491257" evidence="3">
    <location>
        <begin position="35"/>
        <end position="1502"/>
    </location>
</feature>
<keyword evidence="2" id="KW-0624">Polysaccharide degradation</keyword>
<dbReference type="InterPro" id="IPR036116">
    <property type="entry name" value="FN3_sf"/>
</dbReference>
<sequence length="1502" mass="165824">MPISRRTVLRTAAAGTSAATAGAFLWTAAPAAEAAEGSAGAAGDRRLDLLDFGDTDSEQAHGLAAADTSVAGGHAGDRARVAGPLDPPDIKGGELRFTMAVDPVRQNYLTVKFWGGDTSPYKTIAYINGEQIGYRRSGDYEALNIGTVRPLPGRFFYATVMLPLEHTHGRDKAEITLRTYDGAFSAKVTADSRGYYRAYTHTGARLALDDDPRPEFTPPTDTVADLAESEKQALIDGYVAGQVKLFDGHSAKVDASADGRLSIVRYEDELLFYSGALATAAWCPAKSAAEKKAALLRIFKCVDNHTKDYYGNTKLLARGGHQGDWGGYYGALGQALYIVENLIDDNDVYGRDAFAAFLDEEFTTGTQEGETSLKDVDFDGGRLTRRAAWGRVLKANFDYARSRLSYIYNQVLYCYEGAWEAHEGLRVIGSKFYEGRARSHRIAGECLGFDPFLGEEVLVGPDGQDLDLFHSLFYHDTTARWTEDYIRYVIKGLATSKLDKDGNVVRRLPLGRHYTTMTERGHTRENGYVANYGEATNYLPQWFHRTWGHKGDEELNDRILELSLRNLHARSYARHTDLDNDLKRFMRMEMVIDERNANYPGFPGYVLRQSEGKIMLYVSLAHHIEEHPERYAGSAWADTRKYAREAVGFAQQQLADHQYFNTFSSVTGQNKYDLRLGETYGYLKDQKPTGIVHPHTDFASYTSAELSALAVRRGDYERFAWVDVDCMFVSLRDGDTHLFGQLNERQRGFARNGRLHVRRPDHDRLVQLNTDAVFRYRDYWARMDNIDVDFMEDQQTGDSAAPQALAGEIAPVTYQPGVGTVHRENFEADHAYSGYPDLLTARYGRYFFVFNTTRGVYGNERSFTVDLPADHTGSTVTDLVSGRELRIVKGAVRIGPKSGLVLRLSSDTAAAAPPAHVDFVHTLPGDGAIAVTWQTTAGATHYEVRRATRESGPYTLLAPKVTGRYHLDRTARPGVTYHYTVTGVNAQGSGLPSHTIRAELPAPASPALLRTGWRDDALGGAHPGSTTVRGATVRILGAHGDGLGEGDDYDVLKRDIEDALHYASRPAAGSWTLTARVEAARSSLTGLMLRDKLAANTRYLFFGADRDGNLVLRNRTRDSRHDWQDDKRSPIVDRLDGHSLAATPHLRLVRDFATHRVQAQTSADGETWLTVGTLFTPLPYAVHAGLTATGDATFTRVAHKNLAAQAQLVSVEQDAGDTATVTVRWNKPDDAIGFTLARSTNGETWENVVEDTRALAHKEDDFRHGKRYYKVTAALVGGGTRTTADPAVAVAETLAQVLARARKTAPADWTKKSYAAFTTELDRIEKAADQSGADQDALIDAAYAAYELLVSLDTLLREFEITEGMVQASTIEWPGKGTKASNGWRAFDGDPATYTDTLAAESWIDIDAGDKGPITVDRIRVRPRSDAADKILRSNGTVFRGSADGGQTWTDLHTLSGISAAQQYEVKLAERASYPLIRVYDGHNGRCNLAEIEFWYLLPDTE</sequence>
<name>A0ABU2XAF9_9ACTN</name>
<dbReference type="Proteomes" id="UP001180754">
    <property type="component" value="Unassembled WGS sequence"/>
</dbReference>
<evidence type="ECO:0000256" key="3">
    <source>
        <dbReference type="SAM" id="SignalP"/>
    </source>
</evidence>
<dbReference type="RefSeq" id="WP_311723170.1">
    <property type="nucleotide sequence ID" value="NZ_JAVRFD010000003.1"/>
</dbReference>
<dbReference type="CDD" id="cd00063">
    <property type="entry name" value="FN3"/>
    <property type="match status" value="1"/>
</dbReference>
<evidence type="ECO:0000256" key="1">
    <source>
        <dbReference type="ARBA" id="ARBA00023295"/>
    </source>
</evidence>
<evidence type="ECO:0000259" key="4">
    <source>
        <dbReference type="PROSITE" id="PS50853"/>
    </source>
</evidence>
<organism evidence="5 6">
    <name type="scientific">Streptomyces lonegramiae</name>
    <dbReference type="NCBI Taxonomy" id="3075524"/>
    <lineage>
        <taxon>Bacteria</taxon>
        <taxon>Bacillati</taxon>
        <taxon>Actinomycetota</taxon>
        <taxon>Actinomycetes</taxon>
        <taxon>Kitasatosporales</taxon>
        <taxon>Streptomycetaceae</taxon>
        <taxon>Streptomyces</taxon>
    </lineage>
</organism>
<dbReference type="SUPFAM" id="SSF110296">
    <property type="entry name" value="Oligoxyloglucan reducing end-specific cellobiohydrolase"/>
    <property type="match status" value="1"/>
</dbReference>